<evidence type="ECO:0000313" key="3">
    <source>
        <dbReference type="Proteomes" id="UP000738126"/>
    </source>
</evidence>
<dbReference type="InterPro" id="IPR036038">
    <property type="entry name" value="Aminotransferase-like"/>
</dbReference>
<dbReference type="InterPro" id="IPR001544">
    <property type="entry name" value="Aminotrans_IV"/>
</dbReference>
<evidence type="ECO:0000313" key="2">
    <source>
        <dbReference type="EMBL" id="MBK1726141.1"/>
    </source>
</evidence>
<evidence type="ECO:0000256" key="1">
    <source>
        <dbReference type="ARBA" id="ARBA00009320"/>
    </source>
</evidence>
<dbReference type="GO" id="GO:0008483">
    <property type="term" value="F:transaminase activity"/>
    <property type="evidence" value="ECO:0007669"/>
    <property type="project" value="UniProtKB-KW"/>
</dbReference>
<dbReference type="PANTHER" id="PTHR42743">
    <property type="entry name" value="AMINO-ACID AMINOTRANSFERASE"/>
    <property type="match status" value="1"/>
</dbReference>
<protein>
    <submittedName>
        <fullName evidence="2">D-amino acid aminotransferase</fullName>
    </submittedName>
</protein>
<keyword evidence="2" id="KW-0808">Transferase</keyword>
<name>A0ABS1E2Y8_9GAMM</name>
<dbReference type="Pfam" id="PF01063">
    <property type="entry name" value="Aminotran_4"/>
    <property type="match status" value="1"/>
</dbReference>
<dbReference type="InterPro" id="IPR050571">
    <property type="entry name" value="Class-IV_PLP-Dep_Aminotrnsfr"/>
</dbReference>
<keyword evidence="2" id="KW-0032">Aminotransferase</keyword>
<comment type="similarity">
    <text evidence="1">Belongs to the class-IV pyridoxal-phosphate-dependent aminotransferase family.</text>
</comment>
<dbReference type="Gene3D" id="3.20.10.10">
    <property type="entry name" value="D-amino Acid Aminotransferase, subunit A, domain 2"/>
    <property type="match status" value="1"/>
</dbReference>
<dbReference type="InterPro" id="IPR043132">
    <property type="entry name" value="BCAT-like_C"/>
</dbReference>
<dbReference type="PANTHER" id="PTHR42743:SF10">
    <property type="entry name" value="D-ALANINE AMINOTRANSFERASE"/>
    <property type="match status" value="1"/>
</dbReference>
<dbReference type="EMBL" id="NRSH01000025">
    <property type="protein sequence ID" value="MBK1726141.1"/>
    <property type="molecule type" value="Genomic_DNA"/>
</dbReference>
<sequence length="292" mass="31558">MGQPSTCYLNGEMLPLEQARISPLDRGFLFGDGVYELLPVYAGVPFRLADHLRRLRRSLEAVRIPSPLSDAEWGALLERLCRANGGGDLAVYIQVTRGSPGQRSHEFPAQTQPTVFAMASALPPRGAYARGVAAVTAEDPRWSRCDIKAVSLLPNVLLRQQAVDAGAYEAILHRDGLVTEGAASTVFTVRDGVLATPRLHEGLLPGVTREVILELAERHGLAYQRRPIAVEELAEAQEIWLSSSSKEVLPVVSLDGRPVGDGRPGEAFAAMRGWFDALRAEVEAASATGGMR</sequence>
<comment type="caution">
    <text evidence="2">The sequence shown here is derived from an EMBL/GenBank/DDBJ whole genome shotgun (WGS) entry which is preliminary data.</text>
</comment>
<dbReference type="RefSeq" id="WP_200256941.1">
    <property type="nucleotide sequence ID" value="NZ_NRSH01000025.1"/>
</dbReference>
<accession>A0ABS1E2Y8</accession>
<proteinExistence type="inferred from homology"/>
<reference evidence="2 3" key="1">
    <citation type="journal article" date="2020" name="Microorganisms">
        <title>Osmotic Adaptation and Compatible Solute Biosynthesis of Phototrophic Bacteria as Revealed from Genome Analyses.</title>
        <authorList>
            <person name="Imhoff J.F."/>
            <person name="Rahn T."/>
            <person name="Kunzel S."/>
            <person name="Keller A."/>
            <person name="Neulinger S.C."/>
        </authorList>
    </citation>
    <scope>NUCLEOTIDE SEQUENCE [LARGE SCALE GENOMIC DNA]</scope>
    <source>
        <strain evidence="2 3">DSM 15116</strain>
    </source>
</reference>
<dbReference type="CDD" id="cd01558">
    <property type="entry name" value="D-AAT_like"/>
    <property type="match status" value="1"/>
</dbReference>
<dbReference type="Gene3D" id="3.30.470.10">
    <property type="match status" value="1"/>
</dbReference>
<dbReference type="Proteomes" id="UP000738126">
    <property type="component" value="Unassembled WGS sequence"/>
</dbReference>
<organism evidence="2 3">
    <name type="scientific">Halorhodospira neutriphila</name>
    <dbReference type="NCBI Taxonomy" id="168379"/>
    <lineage>
        <taxon>Bacteria</taxon>
        <taxon>Pseudomonadati</taxon>
        <taxon>Pseudomonadota</taxon>
        <taxon>Gammaproteobacteria</taxon>
        <taxon>Chromatiales</taxon>
        <taxon>Ectothiorhodospiraceae</taxon>
        <taxon>Halorhodospira</taxon>
    </lineage>
</organism>
<gene>
    <name evidence="2" type="ORF">CKO13_03700</name>
</gene>
<dbReference type="SUPFAM" id="SSF56752">
    <property type="entry name" value="D-aminoacid aminotransferase-like PLP-dependent enzymes"/>
    <property type="match status" value="1"/>
</dbReference>
<dbReference type="InterPro" id="IPR043131">
    <property type="entry name" value="BCAT-like_N"/>
</dbReference>
<keyword evidence="3" id="KW-1185">Reference proteome</keyword>